<dbReference type="PROSITE" id="PS00430">
    <property type="entry name" value="TONB_DEPENDENT_REC_1"/>
    <property type="match status" value="1"/>
</dbReference>
<evidence type="ECO:0000313" key="2">
    <source>
        <dbReference type="EMBL" id="KUM80051.1"/>
    </source>
</evidence>
<feature type="signal peptide" evidence="1">
    <location>
        <begin position="1"/>
        <end position="28"/>
    </location>
</feature>
<keyword evidence="3" id="KW-1185">Reference proteome</keyword>
<reference evidence="2 3" key="1">
    <citation type="submission" date="2015-10" db="EMBL/GenBank/DDBJ databases">
        <title>Draft genome sequence of Streptomyces curacoi DSM 40107, type strain for the species Streptomyces curacoi.</title>
        <authorList>
            <person name="Ruckert C."/>
            <person name="Winkler A."/>
            <person name="Kalinowski J."/>
            <person name="Kampfer P."/>
            <person name="Glaeser S."/>
        </authorList>
    </citation>
    <scope>NUCLEOTIDE SEQUENCE [LARGE SCALE GENOMIC DNA]</scope>
    <source>
        <strain evidence="2 3">DSM 40107</strain>
    </source>
</reference>
<accession>A0A117PI39</accession>
<keyword evidence="1" id="KW-0732">Signal</keyword>
<organism evidence="2 3">
    <name type="scientific">Streptomyces curacoi</name>
    <dbReference type="NCBI Taxonomy" id="146536"/>
    <lineage>
        <taxon>Bacteria</taxon>
        <taxon>Bacillati</taxon>
        <taxon>Actinomycetota</taxon>
        <taxon>Actinomycetes</taxon>
        <taxon>Kitasatosporales</taxon>
        <taxon>Streptomycetaceae</taxon>
        <taxon>Streptomyces</taxon>
    </lineage>
</organism>
<evidence type="ECO:0008006" key="4">
    <source>
        <dbReference type="Google" id="ProtNLM"/>
    </source>
</evidence>
<comment type="caution">
    <text evidence="2">The sequence shown here is derived from an EMBL/GenBank/DDBJ whole genome shotgun (WGS) entry which is preliminary data.</text>
</comment>
<name>A0A117PI39_9ACTN</name>
<dbReference type="RefSeq" id="WP_062145799.1">
    <property type="nucleotide sequence ID" value="NZ_KQ947985.1"/>
</dbReference>
<evidence type="ECO:0000256" key="1">
    <source>
        <dbReference type="SAM" id="SignalP"/>
    </source>
</evidence>
<sequence length="254" mass="27283">MRSASIGAVLTGALALCGSALTVAPAHAAETGVEIKKVSVNGGKSIVFGISRTESFTISVTASDDSGISKDGAFLQIEREKGDDYWSYHGVPSCTASSTTTSTCKLTVQLERDIDLPRNTLAGPWNVYVQLSSKDGDLYSDVYGTHPVKRRSTLNVDASPEPVAKGKTITVTGKLARANWDRYVYAGYTYQSVQLQFRPKDSSTYTTVKTVKTDGAGKLRTGVTANRDGYWRWNFAGTATTPAVRTAGDFVDVR</sequence>
<dbReference type="Proteomes" id="UP000054024">
    <property type="component" value="Unassembled WGS sequence"/>
</dbReference>
<proteinExistence type="predicted"/>
<dbReference type="AlphaFoldDB" id="A0A117PI39"/>
<protein>
    <recommendedName>
        <fullName evidence="4">Calcium-binding protein</fullName>
    </recommendedName>
</protein>
<feature type="chain" id="PRO_5007153212" description="Calcium-binding protein" evidence="1">
    <location>
        <begin position="29"/>
        <end position="254"/>
    </location>
</feature>
<dbReference type="EMBL" id="LMWJ01000004">
    <property type="protein sequence ID" value="KUM80051.1"/>
    <property type="molecule type" value="Genomic_DNA"/>
</dbReference>
<evidence type="ECO:0000313" key="3">
    <source>
        <dbReference type="Proteomes" id="UP000054024"/>
    </source>
</evidence>
<dbReference type="STRING" id="146536.AQI70_07700"/>
<gene>
    <name evidence="2" type="ORF">AQI70_07700</name>
</gene>
<dbReference type="InterPro" id="IPR010916">
    <property type="entry name" value="TonB_box_CS"/>
</dbReference>